<protein>
    <submittedName>
        <fullName evidence="1">Uncharacterized protein</fullName>
    </submittedName>
</protein>
<dbReference type="PANTHER" id="PTHR42057">
    <property type="entry name" value="F-BOX DOMAIN PROTEIN (AFU_ORTHOLOGUE AFUA_4G00200)"/>
    <property type="match status" value="1"/>
</dbReference>
<dbReference type="GeneID" id="98159955"/>
<name>A0ABR4KVS4_9EURO</name>
<dbReference type="RefSeq" id="XP_070902527.1">
    <property type="nucleotide sequence ID" value="XM_071044791.1"/>
</dbReference>
<dbReference type="PANTHER" id="PTHR42057:SF2">
    <property type="entry name" value="F-BOX DOMAIN PROTEIN (AFU_ORTHOLOGUE AFUA_4G00200)-RELATED"/>
    <property type="match status" value="1"/>
</dbReference>
<comment type="caution">
    <text evidence="1">The sequence shown here is derived from an EMBL/GenBank/DDBJ whole genome shotgun (WGS) entry which is preliminary data.</text>
</comment>
<accession>A0ABR4KVS4</accession>
<proteinExistence type="predicted"/>
<sequence length="288" mass="33713">MIATVLNTVKSLRLNLVAERDHAAPEYSLHSKALHDFFVSFHMTWLKPSSSIQHLTLSCDRRIGFLPYLDLTDVHFPRLKRLVLNKFTFAVGSHLTWIISHASTLTALYLDEYSILYDVGIYEDYLSNVPFSKSEMEQREYPPTNTDFIGKIMEDSYFHSYEKRWHHFFDTFRTSLPHLRGFRMGLGPDEYDATPTKTSMPFDREGDIRMGPMAERYMGFYFDGCYGWDEIDEEDTYMRMPPRCDEERRVALRALLRETGQAEGEGEGDWEVRRDGVAHVVRDFVQTK</sequence>
<reference evidence="1 2" key="1">
    <citation type="submission" date="2024-07" db="EMBL/GenBank/DDBJ databases">
        <title>Section-level genome sequencing and comparative genomics of Aspergillus sections Usti and Cavernicolus.</title>
        <authorList>
            <consortium name="Lawrence Berkeley National Laboratory"/>
            <person name="Nybo J.L."/>
            <person name="Vesth T.C."/>
            <person name="Theobald S."/>
            <person name="Frisvad J.C."/>
            <person name="Larsen T.O."/>
            <person name="Kjaerboelling I."/>
            <person name="Rothschild-Mancinelli K."/>
            <person name="Lyhne E.K."/>
            <person name="Kogle M.E."/>
            <person name="Barry K."/>
            <person name="Clum A."/>
            <person name="Na H."/>
            <person name="Ledsgaard L."/>
            <person name="Lin J."/>
            <person name="Lipzen A."/>
            <person name="Kuo A."/>
            <person name="Riley R."/>
            <person name="Mondo S."/>
            <person name="LaButti K."/>
            <person name="Haridas S."/>
            <person name="Pangalinan J."/>
            <person name="Salamov A.A."/>
            <person name="Simmons B.A."/>
            <person name="Magnuson J.K."/>
            <person name="Chen J."/>
            <person name="Drula E."/>
            <person name="Henrissat B."/>
            <person name="Wiebenga A."/>
            <person name="Lubbers R.J."/>
            <person name="Gomes A.C."/>
            <person name="Macurrencykelacurrency M.R."/>
            <person name="Stajich J."/>
            <person name="Grigoriev I.V."/>
            <person name="Mortensen U.H."/>
            <person name="De vries R.P."/>
            <person name="Baker S.E."/>
            <person name="Andersen M.R."/>
        </authorList>
    </citation>
    <scope>NUCLEOTIDE SEQUENCE [LARGE SCALE GENOMIC DNA]</scope>
    <source>
        <strain evidence="1 2">CBS 756.74</strain>
    </source>
</reference>
<dbReference type="EMBL" id="JBFXLR010000008">
    <property type="protein sequence ID" value="KAL2856369.1"/>
    <property type="molecule type" value="Genomic_DNA"/>
</dbReference>
<gene>
    <name evidence="1" type="ORF">BJX68DRAFT_263849</name>
</gene>
<organism evidence="1 2">
    <name type="scientific">Aspergillus pseudodeflectus</name>
    <dbReference type="NCBI Taxonomy" id="176178"/>
    <lineage>
        <taxon>Eukaryota</taxon>
        <taxon>Fungi</taxon>
        <taxon>Dikarya</taxon>
        <taxon>Ascomycota</taxon>
        <taxon>Pezizomycotina</taxon>
        <taxon>Eurotiomycetes</taxon>
        <taxon>Eurotiomycetidae</taxon>
        <taxon>Eurotiales</taxon>
        <taxon>Aspergillaceae</taxon>
        <taxon>Aspergillus</taxon>
        <taxon>Aspergillus subgen. Nidulantes</taxon>
    </lineage>
</organism>
<evidence type="ECO:0000313" key="1">
    <source>
        <dbReference type="EMBL" id="KAL2856369.1"/>
    </source>
</evidence>
<keyword evidence="2" id="KW-1185">Reference proteome</keyword>
<dbReference type="Proteomes" id="UP001610444">
    <property type="component" value="Unassembled WGS sequence"/>
</dbReference>
<evidence type="ECO:0000313" key="2">
    <source>
        <dbReference type="Proteomes" id="UP001610444"/>
    </source>
</evidence>